<reference evidence="1" key="1">
    <citation type="journal article" date="2022" name="Syst. Appl. Microbiol.">
        <title>Natronocalculus amylovorans gen. nov., sp. nov., and Natranaeroarchaeum aerophilus sp. nov., dominant culturable amylolytic natronoarchaea from hypersaline soda lakes in southwestern Siberia.</title>
        <authorList>
            <person name="Sorokin D.Y."/>
            <person name="Elcheninov A.G."/>
            <person name="Khizhniak T.V."/>
            <person name="Koenen M."/>
            <person name="Bale N.J."/>
            <person name="Damste J.S.S."/>
            <person name="Kublanov I.V."/>
        </authorList>
    </citation>
    <scope>NUCLEOTIDE SEQUENCE</scope>
    <source>
        <strain evidence="1">AArc-St2</strain>
    </source>
</reference>
<geneLocation type="plasmid" evidence="1">
    <name>pAArc-St2</name>
</geneLocation>
<proteinExistence type="predicted"/>
<organism evidence="1 2">
    <name type="scientific">Natronocalculus amylovorans</name>
    <dbReference type="NCBI Taxonomy" id="2917812"/>
    <lineage>
        <taxon>Archaea</taxon>
        <taxon>Methanobacteriati</taxon>
        <taxon>Methanobacteriota</taxon>
        <taxon>Stenosarchaea group</taxon>
        <taxon>Halobacteria</taxon>
        <taxon>Halobacteriales</taxon>
        <taxon>Haloferacaceae</taxon>
        <taxon>Natronocalculus</taxon>
    </lineage>
</organism>
<keyword evidence="1" id="KW-0614">Plasmid</keyword>
<reference evidence="1" key="2">
    <citation type="submission" date="2022-02" db="EMBL/GenBank/DDBJ databases">
        <authorList>
            <person name="Elcheninov A.G."/>
            <person name="Sorokin D.Y."/>
            <person name="Kublanov I.V."/>
        </authorList>
    </citation>
    <scope>NUCLEOTIDE SEQUENCE</scope>
    <source>
        <strain evidence="1">AArc-St2</strain>
        <plasmid evidence="1">pAArc-St2</plasmid>
    </source>
</reference>
<dbReference type="AlphaFoldDB" id="A0AAE3K9Q2"/>
<dbReference type="RefSeq" id="WP_250586005.1">
    <property type="nucleotide sequence ID" value="NZ_JAKRVX010000010.1"/>
</dbReference>
<protein>
    <submittedName>
        <fullName evidence="1">Uncharacterized protein</fullName>
    </submittedName>
</protein>
<dbReference type="Proteomes" id="UP001203207">
    <property type="component" value="Unassembled WGS sequence"/>
</dbReference>
<evidence type="ECO:0000313" key="2">
    <source>
        <dbReference type="Proteomes" id="UP001203207"/>
    </source>
</evidence>
<dbReference type="EMBL" id="JAKRVX010000010">
    <property type="protein sequence ID" value="MCL9818321.1"/>
    <property type="molecule type" value="Genomic_DNA"/>
</dbReference>
<comment type="caution">
    <text evidence="1">The sequence shown here is derived from an EMBL/GenBank/DDBJ whole genome shotgun (WGS) entry which is preliminary data.</text>
</comment>
<sequence length="259" mass="30353">MNHLRRSFLRSGATLGSILTIPLLSGRSVGEEAGEWQEEWPSLTYSFNRAEVERYQPLLVASRDARRKMRAMYGMKVQSDSNDLDCYVYWMQYTHQDGSAETLEWLGDLLARDTHLWDHEPSYIYVDPDTNEVDRIVCTGYHHFALELDPDDENVLMSEDRVPGVETHVNLDVVSPWHHYRTADREGTYAELVSWLEKRDAWKDNGFYDRTATEAIENPYSMLDRDSWWDESTWDYRFGKLWIQLGLGGARETDELRIL</sequence>
<evidence type="ECO:0000313" key="1">
    <source>
        <dbReference type="EMBL" id="MCL9818321.1"/>
    </source>
</evidence>
<gene>
    <name evidence="1" type="ORF">AArcSt2_15370</name>
</gene>
<name>A0AAE3K9Q2_9EURY</name>
<accession>A0AAE3K9Q2</accession>
<keyword evidence="2" id="KW-1185">Reference proteome</keyword>